<gene>
    <name evidence="2" type="ORF">Sspor_15330</name>
</gene>
<dbReference type="Proteomes" id="UP000608522">
    <property type="component" value="Unassembled WGS sequence"/>
</dbReference>
<dbReference type="EMBL" id="BNED01000005">
    <property type="protein sequence ID" value="GHI75972.1"/>
    <property type="molecule type" value="Genomic_DNA"/>
</dbReference>
<dbReference type="InterPro" id="IPR012349">
    <property type="entry name" value="Split_barrel_FMN-bd"/>
</dbReference>
<feature type="region of interest" description="Disordered" evidence="1">
    <location>
        <begin position="1"/>
        <end position="21"/>
    </location>
</feature>
<comment type="caution">
    <text evidence="2">The sequence shown here is derived from an EMBL/GenBank/DDBJ whole genome shotgun (WGS) entry which is preliminary data.</text>
</comment>
<dbReference type="Gene3D" id="2.30.110.10">
    <property type="entry name" value="Electron Transport, Fmn-binding Protein, Chain A"/>
    <property type="match status" value="1"/>
</dbReference>
<accession>A0ABQ3T6F2</accession>
<reference evidence="3" key="1">
    <citation type="submission" date="2023-07" db="EMBL/GenBank/DDBJ databases">
        <title>Whole genome shotgun sequence of Streptomyces spororaveus NBRC 15456.</title>
        <authorList>
            <person name="Komaki H."/>
            <person name="Tamura T."/>
        </authorList>
    </citation>
    <scope>NUCLEOTIDE SEQUENCE [LARGE SCALE GENOMIC DNA]</scope>
    <source>
        <strain evidence="3">NBRC 15456</strain>
    </source>
</reference>
<evidence type="ECO:0000313" key="2">
    <source>
        <dbReference type="EMBL" id="GHI75972.1"/>
    </source>
</evidence>
<evidence type="ECO:0008006" key="4">
    <source>
        <dbReference type="Google" id="ProtNLM"/>
    </source>
</evidence>
<proteinExistence type="predicted"/>
<sequence>MMSRSHPDGDPAPATRALPRPIALGPDEGLPLLDILTAGRLIHDEPGLPAVRVLRHCRDFGYLVVRVQLTGPPAVFRCPGRLTYQTEWVDPQDHTGWTVTVSGPAQRITNGYQQARYRLMLHAGPQTSHEHLLRIRPDNVTGYRLTRAPA</sequence>
<protein>
    <recommendedName>
        <fullName evidence="4">Pyridoxamine 5'-phosphate oxidase-like protein</fullName>
    </recommendedName>
</protein>
<organism evidence="2 3">
    <name type="scientific">Streptomyces spororaveus</name>
    <dbReference type="NCBI Taxonomy" id="284039"/>
    <lineage>
        <taxon>Bacteria</taxon>
        <taxon>Bacillati</taxon>
        <taxon>Actinomycetota</taxon>
        <taxon>Actinomycetes</taxon>
        <taxon>Kitasatosporales</taxon>
        <taxon>Streptomycetaceae</taxon>
        <taxon>Streptomyces</taxon>
    </lineage>
</organism>
<name>A0ABQ3T6F2_9ACTN</name>
<keyword evidence="3" id="KW-1185">Reference proteome</keyword>
<evidence type="ECO:0000313" key="3">
    <source>
        <dbReference type="Proteomes" id="UP000608522"/>
    </source>
</evidence>
<evidence type="ECO:0000256" key="1">
    <source>
        <dbReference type="SAM" id="MobiDB-lite"/>
    </source>
</evidence>